<feature type="signal peptide" evidence="2">
    <location>
        <begin position="1"/>
        <end position="21"/>
    </location>
</feature>
<dbReference type="GO" id="GO:0005829">
    <property type="term" value="C:cytosol"/>
    <property type="evidence" value="ECO:0007669"/>
    <property type="project" value="TreeGrafter"/>
</dbReference>
<dbReference type="Pfam" id="PF01042">
    <property type="entry name" value="Ribonuc_L-PSP"/>
    <property type="match status" value="1"/>
</dbReference>
<accession>A0A2T2YJD8</accession>
<dbReference type="AlphaFoldDB" id="A0A2T2YJD8"/>
<protein>
    <submittedName>
        <fullName evidence="3">Reactive intermediate/imine deaminase</fullName>
    </submittedName>
</protein>
<gene>
    <name evidence="3" type="ORF">AHMF7605_19975</name>
</gene>
<comment type="similarity">
    <text evidence="1">Belongs to the RutC family.</text>
</comment>
<evidence type="ECO:0000313" key="3">
    <source>
        <dbReference type="EMBL" id="PSR55620.1"/>
    </source>
</evidence>
<dbReference type="PANTHER" id="PTHR11803">
    <property type="entry name" value="2-IMINOBUTANOATE/2-IMINOPROPANOATE DEAMINASE RIDA"/>
    <property type="match status" value="1"/>
</dbReference>
<dbReference type="NCBIfam" id="TIGR00004">
    <property type="entry name" value="Rid family detoxifying hydrolase"/>
    <property type="match status" value="1"/>
</dbReference>
<dbReference type="FunFam" id="3.30.1330.40:FF:000001">
    <property type="entry name" value="L-PSP family endoribonuclease"/>
    <property type="match status" value="1"/>
</dbReference>
<keyword evidence="4" id="KW-1185">Reference proteome</keyword>
<dbReference type="Proteomes" id="UP000240357">
    <property type="component" value="Unassembled WGS sequence"/>
</dbReference>
<dbReference type="GO" id="GO:0019239">
    <property type="term" value="F:deaminase activity"/>
    <property type="evidence" value="ECO:0007669"/>
    <property type="project" value="TreeGrafter"/>
</dbReference>
<dbReference type="CDD" id="cd00448">
    <property type="entry name" value="YjgF_YER057c_UK114_family"/>
    <property type="match status" value="1"/>
</dbReference>
<dbReference type="InterPro" id="IPR006175">
    <property type="entry name" value="YjgF/YER057c/UK114"/>
</dbReference>
<dbReference type="OrthoDB" id="9803101at2"/>
<name>A0A2T2YJD8_9BACT</name>
<dbReference type="Gene3D" id="3.30.1330.40">
    <property type="entry name" value="RutC-like"/>
    <property type="match status" value="1"/>
</dbReference>
<dbReference type="RefSeq" id="WP_106931800.1">
    <property type="nucleotide sequence ID" value="NZ_PYFT01000001.1"/>
</dbReference>
<evidence type="ECO:0000256" key="1">
    <source>
        <dbReference type="ARBA" id="ARBA00010552"/>
    </source>
</evidence>
<keyword evidence="2" id="KW-0732">Signal</keyword>
<sequence length="156" mass="17062">MKKCFCFSCLAVILSTSVSFGQNTSHQNQPLKKIIKTEQAPQPIGPYSQGVLVDGFLFVAGQVGVNPQTRQLTATSFEAEITQVLENLQAILKGAGMDFRNVVKATIYLKDLTHFAKVNEVYGKYFTVEPPARETVQVSNLPSNANVEISVIAAMH</sequence>
<evidence type="ECO:0000256" key="2">
    <source>
        <dbReference type="SAM" id="SignalP"/>
    </source>
</evidence>
<feature type="chain" id="PRO_5015544860" evidence="2">
    <location>
        <begin position="22"/>
        <end position="156"/>
    </location>
</feature>
<comment type="caution">
    <text evidence="3">The sequence shown here is derived from an EMBL/GenBank/DDBJ whole genome shotgun (WGS) entry which is preliminary data.</text>
</comment>
<dbReference type="PANTHER" id="PTHR11803:SF39">
    <property type="entry name" value="2-IMINOBUTANOATE_2-IMINOPROPANOATE DEAMINASE"/>
    <property type="match status" value="1"/>
</dbReference>
<reference evidence="3 4" key="1">
    <citation type="submission" date="2018-03" db="EMBL/GenBank/DDBJ databases">
        <title>Adhaeribacter sp. HMF7605 Genome sequencing and assembly.</title>
        <authorList>
            <person name="Kang H."/>
            <person name="Kang J."/>
            <person name="Cha I."/>
            <person name="Kim H."/>
            <person name="Joh K."/>
        </authorList>
    </citation>
    <scope>NUCLEOTIDE SEQUENCE [LARGE SCALE GENOMIC DNA]</scope>
    <source>
        <strain evidence="3 4">HMF7605</strain>
    </source>
</reference>
<dbReference type="InterPro" id="IPR035959">
    <property type="entry name" value="RutC-like_sf"/>
</dbReference>
<evidence type="ECO:0000313" key="4">
    <source>
        <dbReference type="Proteomes" id="UP000240357"/>
    </source>
</evidence>
<dbReference type="InterPro" id="IPR006056">
    <property type="entry name" value="RidA"/>
</dbReference>
<proteinExistence type="inferred from homology"/>
<organism evidence="3 4">
    <name type="scientific">Adhaeribacter arboris</name>
    <dbReference type="NCBI Taxonomy" id="2072846"/>
    <lineage>
        <taxon>Bacteria</taxon>
        <taxon>Pseudomonadati</taxon>
        <taxon>Bacteroidota</taxon>
        <taxon>Cytophagia</taxon>
        <taxon>Cytophagales</taxon>
        <taxon>Hymenobacteraceae</taxon>
        <taxon>Adhaeribacter</taxon>
    </lineage>
</organism>
<dbReference type="SUPFAM" id="SSF55298">
    <property type="entry name" value="YjgF-like"/>
    <property type="match status" value="1"/>
</dbReference>
<dbReference type="EMBL" id="PYFT01000001">
    <property type="protein sequence ID" value="PSR55620.1"/>
    <property type="molecule type" value="Genomic_DNA"/>
</dbReference>